<feature type="transmembrane region" description="Helical" evidence="1">
    <location>
        <begin position="88"/>
        <end position="110"/>
    </location>
</feature>
<keyword evidence="1" id="KW-1133">Transmembrane helix</keyword>
<reference evidence="2 3" key="1">
    <citation type="submission" date="2016-09" db="EMBL/GenBank/DDBJ databases">
        <title>Lactic acid bacteria from MAP meat Genome sequencing and assembly.</title>
        <authorList>
            <person name="Behr J."/>
            <person name="Hilgarth M."/>
            <person name="Vogel R.F."/>
        </authorList>
    </citation>
    <scope>NUCLEOTIDE SEQUENCE [LARGE SCALE GENOMIC DNA]</scope>
    <source>
        <strain evidence="2 3">TMW21615</strain>
    </source>
</reference>
<feature type="transmembrane region" description="Helical" evidence="1">
    <location>
        <begin position="21"/>
        <end position="42"/>
    </location>
</feature>
<feature type="transmembrane region" description="Helical" evidence="1">
    <location>
        <begin position="122"/>
        <end position="139"/>
    </location>
</feature>
<accession>A0A7L4WDG3</accession>
<dbReference type="AlphaFoldDB" id="A0A7L4WDG3"/>
<evidence type="ECO:0000313" key="2">
    <source>
        <dbReference type="EMBL" id="QDJ28227.1"/>
    </source>
</evidence>
<dbReference type="Proteomes" id="UP000516280">
    <property type="component" value="Chromosome"/>
</dbReference>
<sequence length="194" mass="22342">MANKFGILKKGDDIMTNKFKKVNYFFIFIGLIDVLIFVKIFPPVYVELILFSLFILDVIMHIILYTKNKSDSSEKDGVLLKKLNANQSIYGMIFSFIFFFLVLATTPYTLKMSRILQQGFDSLVGFLLFSVMFFVYKFCDSIFDDGNQLFQSRVGGFYINPKHPIGKLVFLLLFLIPIYIILSSIFNGPIPINT</sequence>
<name>A0A7L4WDG3_9LACT</name>
<protein>
    <submittedName>
        <fullName evidence="2">Uncharacterized protein</fullName>
    </submittedName>
</protein>
<proteinExistence type="predicted"/>
<evidence type="ECO:0000313" key="3">
    <source>
        <dbReference type="Proteomes" id="UP000516280"/>
    </source>
</evidence>
<organism evidence="2 3">
    <name type="scientific">Pseudolactococcus paracarnosus</name>
    <dbReference type="NCBI Taxonomy" id="2749962"/>
    <lineage>
        <taxon>Bacteria</taxon>
        <taxon>Bacillati</taxon>
        <taxon>Bacillota</taxon>
        <taxon>Bacilli</taxon>
        <taxon>Lactobacillales</taxon>
        <taxon>Streptococcaceae</taxon>
        <taxon>Pseudolactococcus</taxon>
    </lineage>
</organism>
<dbReference type="RefSeq" id="WP_109834360.1">
    <property type="nucleotide sequence ID" value="NZ_CP017195.1"/>
</dbReference>
<keyword evidence="1" id="KW-0812">Transmembrane</keyword>
<evidence type="ECO:0000256" key="1">
    <source>
        <dbReference type="SAM" id="Phobius"/>
    </source>
</evidence>
<feature type="transmembrane region" description="Helical" evidence="1">
    <location>
        <begin position="168"/>
        <end position="186"/>
    </location>
</feature>
<dbReference type="KEGG" id="lpaa:BHS01_06695"/>
<keyword evidence="1" id="KW-0472">Membrane</keyword>
<feature type="transmembrane region" description="Helical" evidence="1">
    <location>
        <begin position="48"/>
        <end position="67"/>
    </location>
</feature>
<dbReference type="EMBL" id="CP017195">
    <property type="protein sequence ID" value="QDJ28227.1"/>
    <property type="molecule type" value="Genomic_DNA"/>
</dbReference>
<gene>
    <name evidence="2" type="ORF">BHS01_06695</name>
</gene>